<dbReference type="GO" id="GO:0007165">
    <property type="term" value="P:signal transduction"/>
    <property type="evidence" value="ECO:0007669"/>
    <property type="project" value="InterPro"/>
</dbReference>
<accession>A0A2I1TWV2</accession>
<evidence type="ECO:0000259" key="1">
    <source>
        <dbReference type="PROSITE" id="PS50104"/>
    </source>
</evidence>
<comment type="caution">
    <text evidence="2">The sequence shown here is derived from an EMBL/GenBank/DDBJ whole genome shotgun (WGS) entry which is preliminary data.</text>
</comment>
<dbReference type="AlphaFoldDB" id="A0A2I1TWV2"/>
<dbReference type="EMBL" id="PKIE01000001">
    <property type="protein sequence ID" value="PLA60901.1"/>
    <property type="molecule type" value="Genomic_DNA"/>
</dbReference>
<dbReference type="Proteomes" id="UP000234971">
    <property type="component" value="Unassembled WGS sequence"/>
</dbReference>
<dbReference type="Proteomes" id="UP000234902">
    <property type="component" value="Unassembled WGS sequence"/>
</dbReference>
<name>A0A2I1TWV2_STRMT</name>
<evidence type="ECO:0000313" key="3">
    <source>
        <dbReference type="EMBL" id="PLA60901.1"/>
    </source>
</evidence>
<reference evidence="4 5" key="1">
    <citation type="submission" date="2017-12" db="EMBL/GenBank/DDBJ databases">
        <title>Phylogenetic diversity of female urinary microbiome.</title>
        <authorList>
            <person name="Thomas-White K."/>
            <person name="Wolfe A.J."/>
        </authorList>
    </citation>
    <scope>NUCLEOTIDE SEQUENCE [LARGE SCALE GENOMIC DNA]</scope>
    <source>
        <strain evidence="2 4">UMB0079</strain>
        <strain evidence="3 5">UMB1341</strain>
    </source>
</reference>
<organism evidence="2 4">
    <name type="scientific">Streptococcus mitis</name>
    <dbReference type="NCBI Taxonomy" id="28037"/>
    <lineage>
        <taxon>Bacteria</taxon>
        <taxon>Bacillati</taxon>
        <taxon>Bacillota</taxon>
        <taxon>Bacilli</taxon>
        <taxon>Lactobacillales</taxon>
        <taxon>Streptococcaceae</taxon>
        <taxon>Streptococcus</taxon>
        <taxon>Streptococcus mitis group</taxon>
    </lineage>
</organism>
<dbReference type="PROSITE" id="PS50104">
    <property type="entry name" value="TIR"/>
    <property type="match status" value="1"/>
</dbReference>
<gene>
    <name evidence="3" type="ORF">CYK18_01455</name>
    <name evidence="2" type="ORF">CYK19_08280</name>
</gene>
<feature type="domain" description="TIR" evidence="1">
    <location>
        <begin position="2"/>
        <end position="140"/>
    </location>
</feature>
<dbReference type="Pfam" id="PF13676">
    <property type="entry name" value="TIR_2"/>
    <property type="match status" value="1"/>
</dbReference>
<dbReference type="Gene3D" id="3.40.50.10140">
    <property type="entry name" value="Toll/interleukin-1 receptor homology (TIR) domain"/>
    <property type="match status" value="1"/>
</dbReference>
<evidence type="ECO:0000313" key="5">
    <source>
        <dbReference type="Proteomes" id="UP000234971"/>
    </source>
</evidence>
<dbReference type="EMBL" id="PKID01000010">
    <property type="protein sequence ID" value="PKZ98094.1"/>
    <property type="molecule type" value="Genomic_DNA"/>
</dbReference>
<evidence type="ECO:0000313" key="2">
    <source>
        <dbReference type="EMBL" id="PKZ98094.1"/>
    </source>
</evidence>
<sequence length="249" mass="29296">MLEDRVFFCFSGKDRLVYAQSLNFHLKNLGIEVWYDYEKLYLGDDGDYVNIEEGVEQSKIFLLFISTQLFQSTGAMLELDAIKTKIDKYQEIVIIPILCEITSSQIPKKYNWISKYIYGEMKLDISSGTYDLSIDILKRLLYEQLKSVEIKNLLTLENITTDKFINAIIDKYNYIDKNCFSIRITMLYTLILYCLEKYNINDNISYYSSSFIFNKVKFNIQPTLKEIACMESIILVLINKIEGYFFNNM</sequence>
<dbReference type="InterPro" id="IPR000157">
    <property type="entry name" value="TIR_dom"/>
</dbReference>
<proteinExistence type="predicted"/>
<dbReference type="SUPFAM" id="SSF52200">
    <property type="entry name" value="Toll/Interleukin receptor TIR domain"/>
    <property type="match status" value="1"/>
</dbReference>
<protein>
    <submittedName>
        <fullName evidence="2">TIR domain-containing protein</fullName>
    </submittedName>
</protein>
<dbReference type="SMART" id="SM00255">
    <property type="entry name" value="TIR"/>
    <property type="match status" value="1"/>
</dbReference>
<dbReference type="InterPro" id="IPR035897">
    <property type="entry name" value="Toll_tir_struct_dom_sf"/>
</dbReference>
<evidence type="ECO:0000313" key="4">
    <source>
        <dbReference type="Proteomes" id="UP000234902"/>
    </source>
</evidence>